<dbReference type="Proteomes" id="UP000244880">
    <property type="component" value="Unassembled WGS sequence"/>
</dbReference>
<accession>A0A2R8BH38</accession>
<keyword evidence="4" id="KW-1185">Reference proteome</keyword>
<dbReference type="SUPFAM" id="SSF50814">
    <property type="entry name" value="Lipocalins"/>
    <property type="match status" value="1"/>
</dbReference>
<feature type="signal peptide" evidence="1">
    <location>
        <begin position="1"/>
        <end position="23"/>
    </location>
</feature>
<feature type="chain" id="PRO_5015314128" description="Lipocalin/cytosolic fatty-acid binding domain-containing protein" evidence="1">
    <location>
        <begin position="24"/>
        <end position="161"/>
    </location>
</feature>
<dbReference type="RefSeq" id="WP_108829262.1">
    <property type="nucleotide sequence ID" value="NZ_OMOR01000001.1"/>
</dbReference>
<dbReference type="InterPro" id="IPR000566">
    <property type="entry name" value="Lipocln_cytosolic_FA-bd_dom"/>
</dbReference>
<organism evidence="3 4">
    <name type="scientific">Ascidiaceihabitans donghaensis</name>
    <dbReference type="NCBI Taxonomy" id="1510460"/>
    <lineage>
        <taxon>Bacteria</taxon>
        <taxon>Pseudomonadati</taxon>
        <taxon>Pseudomonadota</taxon>
        <taxon>Alphaproteobacteria</taxon>
        <taxon>Rhodobacterales</taxon>
        <taxon>Paracoccaceae</taxon>
        <taxon>Ascidiaceihabitans</taxon>
    </lineage>
</organism>
<dbReference type="AlphaFoldDB" id="A0A2R8BH38"/>
<feature type="domain" description="Lipocalin/cytosolic fatty-acid binding" evidence="2">
    <location>
        <begin position="98"/>
        <end position="160"/>
    </location>
</feature>
<dbReference type="PROSITE" id="PS51257">
    <property type="entry name" value="PROKAR_LIPOPROTEIN"/>
    <property type="match status" value="1"/>
</dbReference>
<sequence length="161" mass="17178">MTLLRAISAAFVLALIAACDVMPADSFRDPGTPISATTRFDPAAFSGRWSIEAAFANDALAAPKGTLDFAYDPLRQRITHGGKTYTIPRPGVLAPNDPNAAKLVVMWVDADFRTAAIGTSDGTFGAIINRGAAISNDRLKAATEILEFYGWDTSKLIEVKT</sequence>
<gene>
    <name evidence="3" type="ORF">ASD8599_03046</name>
</gene>
<evidence type="ECO:0000313" key="3">
    <source>
        <dbReference type="EMBL" id="SPH22302.1"/>
    </source>
</evidence>
<evidence type="ECO:0000256" key="1">
    <source>
        <dbReference type="SAM" id="SignalP"/>
    </source>
</evidence>
<evidence type="ECO:0000313" key="4">
    <source>
        <dbReference type="Proteomes" id="UP000244880"/>
    </source>
</evidence>
<dbReference type="Pfam" id="PF08212">
    <property type="entry name" value="Lipocalin_2"/>
    <property type="match status" value="1"/>
</dbReference>
<proteinExistence type="predicted"/>
<dbReference type="OrthoDB" id="594739at2"/>
<evidence type="ECO:0000259" key="2">
    <source>
        <dbReference type="Pfam" id="PF08212"/>
    </source>
</evidence>
<protein>
    <recommendedName>
        <fullName evidence="2">Lipocalin/cytosolic fatty-acid binding domain-containing protein</fullName>
    </recommendedName>
</protein>
<dbReference type="EMBL" id="OMOR01000001">
    <property type="protein sequence ID" value="SPH22302.1"/>
    <property type="molecule type" value="Genomic_DNA"/>
</dbReference>
<reference evidence="3 4" key="1">
    <citation type="submission" date="2018-03" db="EMBL/GenBank/DDBJ databases">
        <authorList>
            <person name="Keele B.F."/>
        </authorList>
    </citation>
    <scope>NUCLEOTIDE SEQUENCE [LARGE SCALE GENOMIC DNA]</scope>
    <source>
        <strain evidence="3 4">CECT 8599</strain>
    </source>
</reference>
<name>A0A2R8BH38_9RHOB</name>
<keyword evidence="1" id="KW-0732">Signal</keyword>
<dbReference type="Gene3D" id="2.40.128.20">
    <property type="match status" value="1"/>
</dbReference>
<dbReference type="InterPro" id="IPR012674">
    <property type="entry name" value="Calycin"/>
</dbReference>